<sequence>MSLERTTPQGIISSVIGPEASRSQEKTLELHETYETSFTSESDQESQDKNQDTKDVEEVQDTDKDTQEELQEVPYFKKPASKQAQDMTPEVGQRVLQEVTQRTSIGPKMHPALELAKGLL</sequence>
<proteinExistence type="predicted"/>
<dbReference type="AlphaFoldDB" id="A0A8T1ZJ31"/>
<feature type="region of interest" description="Disordered" evidence="1">
    <location>
        <begin position="1"/>
        <end position="90"/>
    </location>
</feature>
<evidence type="ECO:0000256" key="1">
    <source>
        <dbReference type="SAM" id="MobiDB-lite"/>
    </source>
</evidence>
<protein>
    <submittedName>
        <fullName evidence="2">Uncharacterized protein</fullName>
    </submittedName>
</protein>
<reference evidence="2 3" key="1">
    <citation type="submission" date="2020-12" db="EMBL/GenBank/DDBJ databases">
        <title>Concerted genomic and epigenomic changes stabilize Arabidopsis allopolyploids.</title>
        <authorList>
            <person name="Chen Z."/>
        </authorList>
    </citation>
    <scope>NUCLEOTIDE SEQUENCE [LARGE SCALE GENOMIC DNA]</scope>
    <source>
        <strain evidence="2">Allo738</strain>
        <tissue evidence="2">Leaf</tissue>
    </source>
</reference>
<gene>
    <name evidence="2" type="ORF">ISN45_Aa05g010530</name>
</gene>
<feature type="compositionally biased region" description="Polar residues" evidence="1">
    <location>
        <begin position="1"/>
        <end position="12"/>
    </location>
</feature>
<feature type="compositionally biased region" description="Basic and acidic residues" evidence="1">
    <location>
        <begin position="46"/>
        <end position="67"/>
    </location>
</feature>
<keyword evidence="3" id="KW-1185">Reference proteome</keyword>
<dbReference type="EMBL" id="JAEFBK010000010">
    <property type="protein sequence ID" value="KAG7559457.1"/>
    <property type="molecule type" value="Genomic_DNA"/>
</dbReference>
<name>A0A8T1ZJ31_9BRAS</name>
<evidence type="ECO:0000313" key="3">
    <source>
        <dbReference type="Proteomes" id="UP000694240"/>
    </source>
</evidence>
<evidence type="ECO:0000313" key="2">
    <source>
        <dbReference type="EMBL" id="KAG7559457.1"/>
    </source>
</evidence>
<accession>A0A8T1ZJ31</accession>
<comment type="caution">
    <text evidence="2">The sequence shown here is derived from an EMBL/GenBank/DDBJ whole genome shotgun (WGS) entry which is preliminary data.</text>
</comment>
<feature type="compositionally biased region" description="Basic and acidic residues" evidence="1">
    <location>
        <begin position="22"/>
        <end position="34"/>
    </location>
</feature>
<dbReference type="Proteomes" id="UP000694240">
    <property type="component" value="Chromosome 10"/>
</dbReference>
<organism evidence="2 3">
    <name type="scientific">Arabidopsis thaliana x Arabidopsis arenosa</name>
    <dbReference type="NCBI Taxonomy" id="1240361"/>
    <lineage>
        <taxon>Eukaryota</taxon>
        <taxon>Viridiplantae</taxon>
        <taxon>Streptophyta</taxon>
        <taxon>Embryophyta</taxon>
        <taxon>Tracheophyta</taxon>
        <taxon>Spermatophyta</taxon>
        <taxon>Magnoliopsida</taxon>
        <taxon>eudicotyledons</taxon>
        <taxon>Gunneridae</taxon>
        <taxon>Pentapetalae</taxon>
        <taxon>rosids</taxon>
        <taxon>malvids</taxon>
        <taxon>Brassicales</taxon>
        <taxon>Brassicaceae</taxon>
        <taxon>Camelineae</taxon>
        <taxon>Arabidopsis</taxon>
    </lineage>
</organism>